<gene>
    <name evidence="2" type="ORF">ZIOFF_033997</name>
</gene>
<feature type="region of interest" description="Disordered" evidence="1">
    <location>
        <begin position="39"/>
        <end position="99"/>
    </location>
</feature>
<dbReference type="EMBL" id="JACMSC010000009">
    <property type="protein sequence ID" value="KAG6508618.1"/>
    <property type="molecule type" value="Genomic_DNA"/>
</dbReference>
<dbReference type="AlphaFoldDB" id="A0A8J5GXS8"/>
<protein>
    <submittedName>
        <fullName evidence="2">Uncharacterized protein</fullName>
    </submittedName>
</protein>
<feature type="compositionally biased region" description="Polar residues" evidence="1">
    <location>
        <begin position="39"/>
        <end position="54"/>
    </location>
</feature>
<feature type="compositionally biased region" description="Low complexity" evidence="1">
    <location>
        <begin position="55"/>
        <end position="72"/>
    </location>
</feature>
<dbReference type="Proteomes" id="UP000734854">
    <property type="component" value="Unassembled WGS sequence"/>
</dbReference>
<evidence type="ECO:0000313" key="3">
    <source>
        <dbReference type="Proteomes" id="UP000734854"/>
    </source>
</evidence>
<proteinExistence type="predicted"/>
<evidence type="ECO:0000313" key="2">
    <source>
        <dbReference type="EMBL" id="KAG6508618.1"/>
    </source>
</evidence>
<evidence type="ECO:0000256" key="1">
    <source>
        <dbReference type="SAM" id="MobiDB-lite"/>
    </source>
</evidence>
<reference evidence="2 3" key="1">
    <citation type="submission" date="2020-08" db="EMBL/GenBank/DDBJ databases">
        <title>Plant Genome Project.</title>
        <authorList>
            <person name="Zhang R.-G."/>
        </authorList>
    </citation>
    <scope>NUCLEOTIDE SEQUENCE [LARGE SCALE GENOMIC DNA]</scope>
    <source>
        <tissue evidence="2">Rhizome</tissue>
    </source>
</reference>
<sequence>MATGQMLPSGGQMNFAPTFGANQQYYNHNPAIQSLLATHQHQQLQIRSQHPQQLQPHRAQPRQVQQQSQPPVDLTTEGPLLPFQNRFGKAPFDNMKTHE</sequence>
<keyword evidence="3" id="KW-1185">Reference proteome</keyword>
<comment type="caution">
    <text evidence="2">The sequence shown here is derived from an EMBL/GenBank/DDBJ whole genome shotgun (WGS) entry which is preliminary data.</text>
</comment>
<accession>A0A8J5GXS8</accession>
<organism evidence="2 3">
    <name type="scientific">Zingiber officinale</name>
    <name type="common">Ginger</name>
    <name type="synonym">Amomum zingiber</name>
    <dbReference type="NCBI Taxonomy" id="94328"/>
    <lineage>
        <taxon>Eukaryota</taxon>
        <taxon>Viridiplantae</taxon>
        <taxon>Streptophyta</taxon>
        <taxon>Embryophyta</taxon>
        <taxon>Tracheophyta</taxon>
        <taxon>Spermatophyta</taxon>
        <taxon>Magnoliopsida</taxon>
        <taxon>Liliopsida</taxon>
        <taxon>Zingiberales</taxon>
        <taxon>Zingiberaceae</taxon>
        <taxon>Zingiber</taxon>
    </lineage>
</organism>
<name>A0A8J5GXS8_ZINOF</name>